<keyword evidence="6" id="KW-0028">Amino-acid biosynthesis</keyword>
<dbReference type="GO" id="GO:0006571">
    <property type="term" value="P:tyrosine biosynthetic process"/>
    <property type="evidence" value="ECO:0007669"/>
    <property type="project" value="UniProtKB-KW"/>
</dbReference>
<evidence type="ECO:0000256" key="7">
    <source>
        <dbReference type="ARBA" id="ARBA00023002"/>
    </source>
</evidence>
<reference evidence="13" key="1">
    <citation type="submission" date="2020-10" db="EMBL/GenBank/DDBJ databases">
        <title>Genomic Encyclopedia of Type Strains, Phase IV (KMG-IV): sequencing the most valuable type-strain genomes for metagenomic binning, comparative biology and taxonomic classification.</title>
        <authorList>
            <person name="Goeker M."/>
        </authorList>
    </citation>
    <scope>NUCLEOTIDE SEQUENCE</scope>
    <source>
        <strain evidence="13">DSM 13886</strain>
    </source>
</reference>
<evidence type="ECO:0000256" key="10">
    <source>
        <dbReference type="ARBA" id="ARBA00049260"/>
    </source>
</evidence>
<comment type="similarity">
    <text evidence="2">Belongs to the prephenate/arogenate dehydrogenase family.</text>
</comment>
<dbReference type="NCBIfam" id="NF005107">
    <property type="entry name" value="PRK06545.1-5"/>
    <property type="match status" value="1"/>
</dbReference>
<evidence type="ECO:0000256" key="5">
    <source>
        <dbReference type="ARBA" id="ARBA00022498"/>
    </source>
</evidence>
<sequence>MTINIAIIGLGLIGGSLGLALKRNPDIHIIGFDQSYSTADEAYRRGVIDIIAPSAQSAGEQADIIIFATPVNTTVVLMQEAIEWALKEDIIITDTGSTKKPIMDAATLLIDKGISVIGGHPMAGSHKSGVSAAKEHLFENAYYILTPPPNADSGQIERLRDLFASTKGKIVVLDAAEHDRMTAIVSHFPHIIASSLVGRLADQQEGQSFVKNLAAGGFRDLTRIASADPVMWRDVTIQNRDELLTQLDGWFEEMGTVRDMLVTNDPDEIYNFFAEAKKFRDNLPSTFEGATQGALYMTFDLHIDIPDHPGVISEITKILADDRISLTNIRIVETRTDVYGILVISFQTSDDRKRANEVLSKATDYSMQIL</sequence>
<evidence type="ECO:0000256" key="8">
    <source>
        <dbReference type="ARBA" id="ARBA00023027"/>
    </source>
</evidence>
<evidence type="ECO:0000256" key="4">
    <source>
        <dbReference type="ARBA" id="ARBA00016891"/>
    </source>
</evidence>
<dbReference type="Pfam" id="PF20463">
    <property type="entry name" value="PDH_C"/>
    <property type="match status" value="1"/>
</dbReference>
<dbReference type="InterPro" id="IPR003099">
    <property type="entry name" value="Prephen_DH"/>
</dbReference>
<evidence type="ECO:0000256" key="6">
    <source>
        <dbReference type="ARBA" id="ARBA00022605"/>
    </source>
</evidence>
<dbReference type="PROSITE" id="PS51176">
    <property type="entry name" value="PDH_ADH"/>
    <property type="match status" value="1"/>
</dbReference>
<dbReference type="InterPro" id="IPR046826">
    <property type="entry name" value="PDH_N"/>
</dbReference>
<dbReference type="GO" id="GO:0070403">
    <property type="term" value="F:NAD+ binding"/>
    <property type="evidence" value="ECO:0007669"/>
    <property type="project" value="InterPro"/>
</dbReference>
<dbReference type="FunFam" id="1.10.3660.10:FF:000003">
    <property type="entry name" value="Prephenate dehydrogenase"/>
    <property type="match status" value="1"/>
</dbReference>
<dbReference type="InterPro" id="IPR046825">
    <property type="entry name" value="PDH_C"/>
</dbReference>
<dbReference type="Gene3D" id="3.40.50.720">
    <property type="entry name" value="NAD(P)-binding Rossmann-like Domain"/>
    <property type="match status" value="1"/>
</dbReference>
<keyword evidence="9" id="KW-0057">Aromatic amino acid biosynthesis</keyword>
<comment type="pathway">
    <text evidence="1">Amino-acid biosynthesis; L-tyrosine biosynthesis; (4-hydroxyphenyl)pyruvate from prephenate (NAD(+) route): step 1/1.</text>
</comment>
<dbReference type="PANTHER" id="PTHR21363">
    <property type="entry name" value="PREPHENATE DEHYDROGENASE"/>
    <property type="match status" value="1"/>
</dbReference>
<evidence type="ECO:0000256" key="3">
    <source>
        <dbReference type="ARBA" id="ARBA00012068"/>
    </source>
</evidence>
<evidence type="ECO:0000259" key="11">
    <source>
        <dbReference type="PROSITE" id="PS51176"/>
    </source>
</evidence>
<keyword evidence="8" id="KW-0520">NAD</keyword>
<dbReference type="EMBL" id="JADBEL010000004">
    <property type="protein sequence ID" value="MBE1554119.1"/>
    <property type="molecule type" value="Genomic_DNA"/>
</dbReference>
<dbReference type="FunFam" id="3.40.50.720:FF:000208">
    <property type="entry name" value="Prephenate dehydrogenase"/>
    <property type="match status" value="1"/>
</dbReference>
<keyword evidence="5" id="KW-0827">Tyrosine biosynthesis</keyword>
<evidence type="ECO:0000256" key="9">
    <source>
        <dbReference type="ARBA" id="ARBA00023141"/>
    </source>
</evidence>
<dbReference type="InterPro" id="IPR050812">
    <property type="entry name" value="Preph/Arog_dehydrog"/>
</dbReference>
<gene>
    <name evidence="13" type="ORF">H4683_001194</name>
</gene>
<comment type="catalytic activity">
    <reaction evidence="10">
        <text>prephenate + NAD(+) = 3-(4-hydroxyphenyl)pyruvate + CO2 + NADH</text>
        <dbReference type="Rhea" id="RHEA:13869"/>
        <dbReference type="ChEBI" id="CHEBI:16526"/>
        <dbReference type="ChEBI" id="CHEBI:29934"/>
        <dbReference type="ChEBI" id="CHEBI:36242"/>
        <dbReference type="ChEBI" id="CHEBI:57540"/>
        <dbReference type="ChEBI" id="CHEBI:57945"/>
        <dbReference type="EC" id="1.3.1.12"/>
    </reaction>
</comment>
<evidence type="ECO:0000313" key="13">
    <source>
        <dbReference type="EMBL" id="MBE1554119.1"/>
    </source>
</evidence>
<dbReference type="SUPFAM" id="SSF55021">
    <property type="entry name" value="ACT-like"/>
    <property type="match status" value="1"/>
</dbReference>
<dbReference type="GO" id="GO:0004665">
    <property type="term" value="F:prephenate dehydrogenase (NADP+) activity"/>
    <property type="evidence" value="ECO:0007669"/>
    <property type="project" value="InterPro"/>
</dbReference>
<dbReference type="GO" id="GO:0008977">
    <property type="term" value="F:prephenate dehydrogenase (NAD+) activity"/>
    <property type="evidence" value="ECO:0007669"/>
    <property type="project" value="UniProtKB-EC"/>
</dbReference>
<comment type="caution">
    <text evidence="13">The sequence shown here is derived from an EMBL/GenBank/DDBJ whole genome shotgun (WGS) entry which is preliminary data.</text>
</comment>
<dbReference type="Proteomes" id="UP000658225">
    <property type="component" value="Unassembled WGS sequence"/>
</dbReference>
<keyword evidence="7 13" id="KW-0560">Oxidoreductase</keyword>
<dbReference type="Gene3D" id="1.10.3660.10">
    <property type="entry name" value="6-phosphogluconate dehydrogenase C-terminal like domain"/>
    <property type="match status" value="1"/>
</dbReference>
<keyword evidence="14" id="KW-1185">Reference proteome</keyword>
<dbReference type="InterPro" id="IPR002912">
    <property type="entry name" value="ACT_dom"/>
</dbReference>
<dbReference type="EC" id="1.3.1.12" evidence="3"/>
<evidence type="ECO:0000313" key="14">
    <source>
        <dbReference type="Proteomes" id="UP000658225"/>
    </source>
</evidence>
<dbReference type="SUPFAM" id="SSF51735">
    <property type="entry name" value="NAD(P)-binding Rossmann-fold domains"/>
    <property type="match status" value="1"/>
</dbReference>
<evidence type="ECO:0000256" key="1">
    <source>
        <dbReference type="ARBA" id="ARBA00005067"/>
    </source>
</evidence>
<dbReference type="PROSITE" id="PS51671">
    <property type="entry name" value="ACT"/>
    <property type="match status" value="1"/>
</dbReference>
<feature type="domain" description="Prephenate/arogenate dehydrogenase" evidence="11">
    <location>
        <begin position="3"/>
        <end position="291"/>
    </location>
</feature>
<organism evidence="13 14">
    <name type="scientific">Sporosarcina limicola</name>
    <dbReference type="NCBI Taxonomy" id="34101"/>
    <lineage>
        <taxon>Bacteria</taxon>
        <taxon>Bacillati</taxon>
        <taxon>Bacillota</taxon>
        <taxon>Bacilli</taxon>
        <taxon>Bacillales</taxon>
        <taxon>Caryophanaceae</taxon>
        <taxon>Sporosarcina</taxon>
    </lineage>
</organism>
<dbReference type="InterPro" id="IPR008927">
    <property type="entry name" value="6-PGluconate_DH-like_C_sf"/>
</dbReference>
<evidence type="ECO:0000259" key="12">
    <source>
        <dbReference type="PROSITE" id="PS51671"/>
    </source>
</evidence>
<proteinExistence type="inferred from homology"/>
<dbReference type="AlphaFoldDB" id="A0A927MG72"/>
<protein>
    <recommendedName>
        <fullName evidence="4">Prephenate dehydrogenase</fullName>
        <ecNumber evidence="3">1.3.1.12</ecNumber>
    </recommendedName>
</protein>
<dbReference type="SUPFAM" id="SSF48179">
    <property type="entry name" value="6-phosphogluconate dehydrogenase C-terminal domain-like"/>
    <property type="match status" value="1"/>
</dbReference>
<name>A0A927MG72_9BACL</name>
<dbReference type="Pfam" id="PF02153">
    <property type="entry name" value="PDH_N"/>
    <property type="match status" value="1"/>
</dbReference>
<accession>A0A927MG72</accession>
<evidence type="ECO:0000256" key="2">
    <source>
        <dbReference type="ARBA" id="ARBA00007964"/>
    </source>
</evidence>
<feature type="domain" description="ACT" evidence="12">
    <location>
        <begin position="300"/>
        <end position="370"/>
    </location>
</feature>
<dbReference type="InterPro" id="IPR036291">
    <property type="entry name" value="NAD(P)-bd_dom_sf"/>
</dbReference>
<dbReference type="PANTHER" id="PTHR21363:SF0">
    <property type="entry name" value="PREPHENATE DEHYDROGENASE [NADP(+)]"/>
    <property type="match status" value="1"/>
</dbReference>
<dbReference type="Gene3D" id="3.30.70.260">
    <property type="match status" value="1"/>
</dbReference>
<dbReference type="InterPro" id="IPR045865">
    <property type="entry name" value="ACT-like_dom_sf"/>
</dbReference>
<dbReference type="RefSeq" id="WP_192597908.1">
    <property type="nucleotide sequence ID" value="NZ_JADBEL010000004.1"/>
</dbReference>